<evidence type="ECO:0000313" key="1">
    <source>
        <dbReference type="EMBL" id="WNO29750.1"/>
    </source>
</evidence>
<dbReference type="EMBL" id="OQ884030">
    <property type="protein sequence ID" value="WNO29750.1"/>
    <property type="molecule type" value="Genomic_DNA"/>
</dbReference>
<reference evidence="1" key="1">
    <citation type="submission" date="2023-04" db="EMBL/GenBank/DDBJ databases">
        <authorList>
            <person name="Zhang X."/>
        </authorList>
    </citation>
    <scope>NUCLEOTIDE SEQUENCE</scope>
</reference>
<organism evidence="1">
    <name type="scientific">Bacillus phage SDFMU_Pbc</name>
    <dbReference type="NCBI Taxonomy" id="3076135"/>
    <lineage>
        <taxon>Viruses</taxon>
        <taxon>Duplodnaviria</taxon>
        <taxon>Heunggongvirae</taxon>
        <taxon>Uroviricota</taxon>
        <taxon>Caudoviricetes</taxon>
        <taxon>Herelleviridae</taxon>
        <taxon>Bastillevirinae</taxon>
        <taxon>Agatevirus</taxon>
        <taxon>Agatevirus agate</taxon>
    </lineage>
</organism>
<protein>
    <submittedName>
        <fullName evidence="1">Uncharacterized protein</fullName>
    </submittedName>
</protein>
<proteinExistence type="predicted"/>
<name>A0AA96KRS7_9CAUD</name>
<accession>A0AA96KRS7</accession>
<sequence>MNIIETKEMPKSAETVLQDTMTIELTRGELIDLLAARVTVSENELYGSVLQGMAGAEIANLLYKNKGVSAEVAADNLEELLNPNRENLK</sequence>